<dbReference type="EMBL" id="JBDLBR010000002">
    <property type="protein sequence ID" value="MEN7537283.1"/>
    <property type="molecule type" value="Genomic_DNA"/>
</dbReference>
<dbReference type="InterPro" id="IPR032708">
    <property type="entry name" value="McjB_C"/>
</dbReference>
<accession>A0ABV0CWN0</accession>
<protein>
    <submittedName>
        <fullName evidence="2">Lasso peptide biosynthesis B2 protein</fullName>
    </submittedName>
</protein>
<proteinExistence type="predicted"/>
<gene>
    <name evidence="2" type="ORF">ABDJ38_08865</name>
</gene>
<dbReference type="NCBIfam" id="NF033537">
    <property type="entry name" value="lasso_biosyn_B2"/>
    <property type="match status" value="1"/>
</dbReference>
<dbReference type="RefSeq" id="WP_346784727.1">
    <property type="nucleotide sequence ID" value="NZ_JBDLBR010000002.1"/>
</dbReference>
<feature type="domain" description="Microcin J25-processing protein McjB C-terminal" evidence="1">
    <location>
        <begin position="103"/>
        <end position="217"/>
    </location>
</feature>
<organism evidence="2 3">
    <name type="scientific">Aurantiacibacter flavus</name>
    <dbReference type="NCBI Taxonomy" id="3145232"/>
    <lineage>
        <taxon>Bacteria</taxon>
        <taxon>Pseudomonadati</taxon>
        <taxon>Pseudomonadota</taxon>
        <taxon>Alphaproteobacteria</taxon>
        <taxon>Sphingomonadales</taxon>
        <taxon>Erythrobacteraceae</taxon>
        <taxon>Aurantiacibacter</taxon>
    </lineage>
</organism>
<evidence type="ECO:0000259" key="1">
    <source>
        <dbReference type="Pfam" id="PF13471"/>
    </source>
</evidence>
<comment type="caution">
    <text evidence="2">The sequence shown here is derived from an EMBL/GenBank/DDBJ whole genome shotgun (WGS) entry which is preliminary data.</text>
</comment>
<dbReference type="Pfam" id="PF13471">
    <property type="entry name" value="Transglut_core3"/>
    <property type="match status" value="1"/>
</dbReference>
<keyword evidence="3" id="KW-1185">Reference proteome</keyword>
<reference evidence="2 3" key="1">
    <citation type="submission" date="2024-05" db="EMBL/GenBank/DDBJ databases">
        <authorList>
            <person name="Park S."/>
        </authorList>
    </citation>
    <scope>NUCLEOTIDE SEQUENCE [LARGE SCALE GENOMIC DNA]</scope>
    <source>
        <strain evidence="2 3">DGU5</strain>
    </source>
</reference>
<evidence type="ECO:0000313" key="2">
    <source>
        <dbReference type="EMBL" id="MEN7537283.1"/>
    </source>
</evidence>
<sequence>MWRLANHVSFCWVDGQAVFLDLSRDRYFALPRSVNRAFQQWNDQDDARIAMPEALIKNALVVPARQDDPGNVQPCTLPAPTEALPLLDLRDRFRITRAVEAVWTLVRMRRQVRRTPLQKLVVEVSRCNTGSGQSASRISVTDLAMEFARIRAWFPKHQTSCLPDSLALSMFLNRYGHAATLAFGVTVHPFGAHCWVQTGTTLLNDTLDHVVRYTPILVTCLAATSR</sequence>
<evidence type="ECO:0000313" key="3">
    <source>
        <dbReference type="Proteomes" id="UP001484535"/>
    </source>
</evidence>
<dbReference type="Proteomes" id="UP001484535">
    <property type="component" value="Unassembled WGS sequence"/>
</dbReference>
<dbReference type="InterPro" id="IPR053521">
    <property type="entry name" value="McjB-like"/>
</dbReference>
<name>A0ABV0CWN0_9SPHN</name>